<accession>A0A3P7JQ00</accession>
<dbReference type="EMBL" id="UYYB01116098">
    <property type="protein sequence ID" value="VDM82119.1"/>
    <property type="molecule type" value="Genomic_DNA"/>
</dbReference>
<dbReference type="Proteomes" id="UP000270094">
    <property type="component" value="Unassembled WGS sequence"/>
</dbReference>
<evidence type="ECO:0000313" key="2">
    <source>
        <dbReference type="Proteomes" id="UP000270094"/>
    </source>
</evidence>
<reference evidence="1 2" key="1">
    <citation type="submission" date="2018-11" db="EMBL/GenBank/DDBJ databases">
        <authorList>
            <consortium name="Pathogen Informatics"/>
        </authorList>
    </citation>
    <scope>NUCLEOTIDE SEQUENCE [LARGE SCALE GENOMIC DNA]</scope>
</reference>
<name>A0A3P7JQ00_STRVU</name>
<organism evidence="1 2">
    <name type="scientific">Strongylus vulgaris</name>
    <name type="common">Blood worm</name>
    <dbReference type="NCBI Taxonomy" id="40348"/>
    <lineage>
        <taxon>Eukaryota</taxon>
        <taxon>Metazoa</taxon>
        <taxon>Ecdysozoa</taxon>
        <taxon>Nematoda</taxon>
        <taxon>Chromadorea</taxon>
        <taxon>Rhabditida</taxon>
        <taxon>Rhabditina</taxon>
        <taxon>Rhabditomorpha</taxon>
        <taxon>Strongyloidea</taxon>
        <taxon>Strongylidae</taxon>
        <taxon>Strongylus</taxon>
    </lineage>
</organism>
<proteinExistence type="predicted"/>
<sequence length="181" mass="18644">MIKTYSSSEDQQPIPVKPLHEHYLSSRLISKSSEEGSITHLVGVEAVLELDKVVYAICISLLNYPDMMEGSMIDSSLGMHRNINQEVQVDYSAAKLKVTQPASERSVVVFLHFHEIVGAGGGRVVGGFGGGGGRVVGEGGGGGRRVVGGGGGGGGRVVGGGGGWGAVRWLKGEDGVPACLG</sequence>
<gene>
    <name evidence="1" type="ORF">SVUK_LOCUS17117</name>
</gene>
<protein>
    <submittedName>
        <fullName evidence="1">Uncharacterized protein</fullName>
    </submittedName>
</protein>
<evidence type="ECO:0000313" key="1">
    <source>
        <dbReference type="EMBL" id="VDM82119.1"/>
    </source>
</evidence>
<dbReference type="AlphaFoldDB" id="A0A3P7JQ00"/>
<keyword evidence="2" id="KW-1185">Reference proteome</keyword>